<keyword evidence="2" id="KW-0472">Membrane</keyword>
<evidence type="ECO:0000256" key="1">
    <source>
        <dbReference type="SAM" id="MobiDB-lite"/>
    </source>
</evidence>
<dbReference type="GO" id="GO:0031207">
    <property type="term" value="C:Sec62/Sec63 complex"/>
    <property type="evidence" value="ECO:0007669"/>
    <property type="project" value="InterPro"/>
</dbReference>
<dbReference type="PANTHER" id="PTHR28229:SF1">
    <property type="entry name" value="TRANSLOCATION PROTEIN SEC66"/>
    <property type="match status" value="1"/>
</dbReference>
<feature type="transmembrane region" description="Helical" evidence="2">
    <location>
        <begin position="27"/>
        <end position="44"/>
    </location>
</feature>
<proteinExistence type="predicted"/>
<dbReference type="AlphaFoldDB" id="A0A9P8Q1N8"/>
<dbReference type="OrthoDB" id="73168at2759"/>
<dbReference type="Proteomes" id="UP000774326">
    <property type="component" value="Unassembled WGS sequence"/>
</dbReference>
<protein>
    <recommendedName>
        <fullName evidence="5">Translocation protein SEC66</fullName>
    </recommendedName>
</protein>
<dbReference type="EMBL" id="JAEUBG010004365">
    <property type="protein sequence ID" value="KAH3681610.1"/>
    <property type="molecule type" value="Genomic_DNA"/>
</dbReference>
<reference evidence="3" key="1">
    <citation type="journal article" date="2021" name="Open Biol.">
        <title>Shared evolutionary footprints suggest mitochondrial oxidative damage underlies multiple complex I losses in fungi.</title>
        <authorList>
            <person name="Schikora-Tamarit M.A."/>
            <person name="Marcet-Houben M."/>
            <person name="Nosek J."/>
            <person name="Gabaldon T."/>
        </authorList>
    </citation>
    <scope>NUCLEOTIDE SEQUENCE</scope>
    <source>
        <strain evidence="3">CBS2887</strain>
    </source>
</reference>
<organism evidence="3 4">
    <name type="scientific">Wickerhamomyces pijperi</name>
    <name type="common">Yeast</name>
    <name type="synonym">Pichia pijperi</name>
    <dbReference type="NCBI Taxonomy" id="599730"/>
    <lineage>
        <taxon>Eukaryota</taxon>
        <taxon>Fungi</taxon>
        <taxon>Dikarya</taxon>
        <taxon>Ascomycota</taxon>
        <taxon>Saccharomycotina</taxon>
        <taxon>Saccharomycetes</taxon>
        <taxon>Phaffomycetales</taxon>
        <taxon>Wickerhamomycetaceae</taxon>
        <taxon>Wickerhamomyces</taxon>
    </lineage>
</organism>
<feature type="compositionally biased region" description="Low complexity" evidence="1">
    <location>
        <begin position="213"/>
        <end position="228"/>
    </location>
</feature>
<evidence type="ECO:0000313" key="3">
    <source>
        <dbReference type="EMBL" id="KAH3681610.1"/>
    </source>
</evidence>
<keyword evidence="4" id="KW-1185">Reference proteome</keyword>
<keyword evidence="2" id="KW-1133">Transmembrane helix</keyword>
<dbReference type="InterPro" id="IPR018624">
    <property type="entry name" value="Sec66"/>
</dbReference>
<reference evidence="3" key="2">
    <citation type="submission" date="2021-01" db="EMBL/GenBank/DDBJ databases">
        <authorList>
            <person name="Schikora-Tamarit M.A."/>
        </authorList>
    </citation>
    <scope>NUCLEOTIDE SEQUENCE</scope>
    <source>
        <strain evidence="3">CBS2887</strain>
    </source>
</reference>
<sequence>MSNTTNSTAEEPIIEAVVSKISVFTPLIYLAILITALVVFSNVYRSRQLKEFTQRKPFFGENLPRKIYLQLLETSEDEKVNEKVLKAALLRRGAESIRRTLKLKEVTPFVTALYQKGSIGDEVWQRFQTAQKLEELEIQEIVRETEKYKKGWVQKFVPLLQEICFNEALRRRYGAIKMRNLTLLKKWEIEVKEDGSLDLPNKPSLKIVQNMGASSASAPAPTPAQQTSNTSPATPLGSSGPALPPNFKREA</sequence>
<name>A0A9P8Q1N8_WICPI</name>
<keyword evidence="2" id="KW-0812">Transmembrane</keyword>
<comment type="caution">
    <text evidence="3">The sequence shown here is derived from an EMBL/GenBank/DDBJ whole genome shotgun (WGS) entry which is preliminary data.</text>
</comment>
<gene>
    <name evidence="3" type="ORF">WICPIJ_007426</name>
</gene>
<evidence type="ECO:0000256" key="2">
    <source>
        <dbReference type="SAM" id="Phobius"/>
    </source>
</evidence>
<dbReference type="Pfam" id="PF09802">
    <property type="entry name" value="Sec66"/>
    <property type="match status" value="1"/>
</dbReference>
<dbReference type="GO" id="GO:0031204">
    <property type="term" value="P:post-translational protein targeting to membrane, translocation"/>
    <property type="evidence" value="ECO:0007669"/>
    <property type="project" value="InterPro"/>
</dbReference>
<evidence type="ECO:0008006" key="5">
    <source>
        <dbReference type="Google" id="ProtNLM"/>
    </source>
</evidence>
<feature type="region of interest" description="Disordered" evidence="1">
    <location>
        <begin position="208"/>
        <end position="251"/>
    </location>
</feature>
<dbReference type="PANTHER" id="PTHR28229">
    <property type="entry name" value="TRANSLOCATION PROTEIN SEC66"/>
    <property type="match status" value="1"/>
</dbReference>
<evidence type="ECO:0000313" key="4">
    <source>
        <dbReference type="Proteomes" id="UP000774326"/>
    </source>
</evidence>
<accession>A0A9P8Q1N8</accession>